<evidence type="ECO:0000313" key="3">
    <source>
        <dbReference type="EMBL" id="SDG87232.1"/>
    </source>
</evidence>
<dbReference type="RefSeq" id="WP_084305511.1">
    <property type="nucleotide sequence ID" value="NZ_FNDG01000001.1"/>
</dbReference>
<dbReference type="Pfam" id="PF24886">
    <property type="entry name" value="DUF7740"/>
    <property type="match status" value="1"/>
</dbReference>
<organism evidence="3 4">
    <name type="scientific">Phytopseudomonas flavescens</name>
    <dbReference type="NCBI Taxonomy" id="29435"/>
    <lineage>
        <taxon>Bacteria</taxon>
        <taxon>Pseudomonadati</taxon>
        <taxon>Pseudomonadota</taxon>
        <taxon>Gammaproteobacteria</taxon>
        <taxon>Pseudomonadales</taxon>
        <taxon>Pseudomonadaceae</taxon>
        <taxon>Phytopseudomonas</taxon>
    </lineage>
</organism>
<dbReference type="Proteomes" id="UP000198606">
    <property type="component" value="Unassembled WGS sequence"/>
</dbReference>
<gene>
    <name evidence="3" type="ORF">SAMN05216588_101259</name>
</gene>
<feature type="transmembrane region" description="Helical" evidence="1">
    <location>
        <begin position="20"/>
        <end position="40"/>
    </location>
</feature>
<proteinExistence type="predicted"/>
<evidence type="ECO:0000313" key="4">
    <source>
        <dbReference type="Proteomes" id="UP000198606"/>
    </source>
</evidence>
<dbReference type="EMBL" id="FNDG01000001">
    <property type="protein sequence ID" value="SDG87232.1"/>
    <property type="molecule type" value="Genomic_DNA"/>
</dbReference>
<accession>A0A1G7XSN0</accession>
<dbReference type="AlphaFoldDB" id="A0A1G7XSN0"/>
<sequence>MKAVTLPRWLERSATPRYDNLYVVTVFTLVLRIHGTAAAVRNAARHMRDKVRVEHRQKMANLAQTPSDDQVLRTANAIVQDGTDAMGILPGQPFEQRLQDAPRCHYKSMHLAGEPGARHWKCQHCQHTKPINWRAAG</sequence>
<protein>
    <recommendedName>
        <fullName evidence="2">DUF7740 domain-containing protein</fullName>
    </recommendedName>
</protein>
<keyword evidence="1" id="KW-0812">Transmembrane</keyword>
<evidence type="ECO:0000259" key="2">
    <source>
        <dbReference type="Pfam" id="PF24886"/>
    </source>
</evidence>
<dbReference type="STRING" id="29435.SAMN05216588_101259"/>
<reference evidence="3 4" key="1">
    <citation type="submission" date="2016-10" db="EMBL/GenBank/DDBJ databases">
        <authorList>
            <person name="de Groot N.N."/>
        </authorList>
    </citation>
    <scope>NUCLEOTIDE SEQUENCE [LARGE SCALE GENOMIC DNA]</scope>
    <source>
        <strain evidence="3 4">LMG 18387</strain>
    </source>
</reference>
<keyword evidence="1" id="KW-1133">Transmembrane helix</keyword>
<feature type="domain" description="DUF7740" evidence="2">
    <location>
        <begin position="23"/>
        <end position="74"/>
    </location>
</feature>
<keyword evidence="1" id="KW-0472">Membrane</keyword>
<dbReference type="InterPro" id="IPR056642">
    <property type="entry name" value="DUF7740"/>
</dbReference>
<name>A0A1G7XSN0_9GAMM</name>
<evidence type="ECO:0000256" key="1">
    <source>
        <dbReference type="SAM" id="Phobius"/>
    </source>
</evidence>